<evidence type="ECO:0000313" key="3">
    <source>
        <dbReference type="EMBL" id="MQS04606.1"/>
    </source>
</evidence>
<dbReference type="AlphaFoldDB" id="A0A5P0YWF4"/>
<name>A0A5P0YWF4_9ACTN</name>
<comment type="caution">
    <text evidence="3">The sequence shown here is derived from an EMBL/GenBank/DDBJ whole genome shotgun (WGS) entry which is preliminary data.</text>
</comment>
<proteinExistence type="predicted"/>
<keyword evidence="1" id="KW-0732">Signal</keyword>
<feature type="signal peptide" evidence="1">
    <location>
        <begin position="1"/>
        <end position="29"/>
    </location>
</feature>
<reference evidence="3 4" key="1">
    <citation type="submission" date="2019-10" db="EMBL/GenBank/DDBJ databases">
        <title>Streptomyces sp. nov., a novel actinobacterium isolated from alkaline environment.</title>
        <authorList>
            <person name="Golinska P."/>
        </authorList>
    </citation>
    <scope>NUCLEOTIDE SEQUENCE [LARGE SCALE GENOMIC DNA]</scope>
    <source>
        <strain evidence="3 4">OF1</strain>
    </source>
</reference>
<gene>
    <name evidence="3" type="ORF">FNX44_022575</name>
    <name evidence="2" type="ORF">H3147_24430</name>
</gene>
<keyword evidence="4" id="KW-1185">Reference proteome</keyword>
<reference evidence="2" key="3">
    <citation type="journal article" name="Syst. Appl. Microbiol.">
        <title>Streptomyces alkaliterrae sp. nov., isolated from an alkaline soil, and emended descriptions of Streptomyces alkaliphilus, Streptomyces calidiresistens and Streptomyces durbertensis.</title>
        <authorList>
            <person name="Swiecimska M."/>
            <person name="Golinska P."/>
            <person name="Nouioui I."/>
            <person name="Wypij M."/>
            <person name="Rai M."/>
            <person name="Sangal V."/>
            <person name="Goodfellow M."/>
        </authorList>
    </citation>
    <scope>NUCLEOTIDE SEQUENCE</scope>
    <source>
        <strain evidence="2">OF8</strain>
    </source>
</reference>
<evidence type="ECO:0008006" key="6">
    <source>
        <dbReference type="Google" id="ProtNLM"/>
    </source>
</evidence>
<evidence type="ECO:0000313" key="2">
    <source>
        <dbReference type="EMBL" id="MBB1261934.1"/>
    </source>
</evidence>
<dbReference type="EMBL" id="VJYK02000319">
    <property type="protein sequence ID" value="MQS04606.1"/>
    <property type="molecule type" value="Genomic_DNA"/>
</dbReference>
<dbReference type="OrthoDB" id="4325857at2"/>
<dbReference type="Proteomes" id="UP000517765">
    <property type="component" value="Unassembled WGS sequence"/>
</dbReference>
<evidence type="ECO:0000256" key="1">
    <source>
        <dbReference type="SAM" id="SignalP"/>
    </source>
</evidence>
<dbReference type="RefSeq" id="WP_143650611.1">
    <property type="nucleotide sequence ID" value="NZ_JABJXA010000229.1"/>
</dbReference>
<reference evidence="5" key="2">
    <citation type="submission" date="2020-05" db="EMBL/GenBank/DDBJ databases">
        <title>Classification of alakaliphilic streptomycetes isolated from an alkaline soil next to Lonar Crater, India and a proposal for the recognition of Streptomyces alkaliterrae sp. nov.</title>
        <authorList>
            <person name="Golinska P."/>
        </authorList>
    </citation>
    <scope>NUCLEOTIDE SEQUENCE [LARGE SCALE GENOMIC DNA]</scope>
    <source>
        <strain evidence="5">OF8</strain>
    </source>
</reference>
<sequence length="121" mass="13168">MRGNFKRVTVTLAVATGVVLATGTPAAQAATVKGCASGYVCMYQSHEDYQNGKPSHRWYTYGAHNLSNQFGRKYIANNQYGGAKVQLCNGYNGTNCSRSIILPDTHVYIDITPINSVKLFA</sequence>
<evidence type="ECO:0000313" key="5">
    <source>
        <dbReference type="Proteomes" id="UP000517765"/>
    </source>
</evidence>
<evidence type="ECO:0000313" key="4">
    <source>
        <dbReference type="Proteomes" id="UP000320857"/>
    </source>
</evidence>
<organism evidence="3 4">
    <name type="scientific">Streptomyces alkaliterrae</name>
    <dbReference type="NCBI Taxonomy" id="2213162"/>
    <lineage>
        <taxon>Bacteria</taxon>
        <taxon>Bacillati</taxon>
        <taxon>Actinomycetota</taxon>
        <taxon>Actinomycetes</taxon>
        <taxon>Kitasatosporales</taxon>
        <taxon>Streptomycetaceae</taxon>
        <taxon>Streptomyces</taxon>
    </lineage>
</organism>
<protein>
    <recommendedName>
        <fullName evidence="6">Peptidase inhibitor</fullName>
    </recommendedName>
</protein>
<dbReference type="EMBL" id="JABJXA010000229">
    <property type="protein sequence ID" value="MBB1261934.1"/>
    <property type="molecule type" value="Genomic_DNA"/>
</dbReference>
<feature type="chain" id="PRO_5036149099" description="Peptidase inhibitor" evidence="1">
    <location>
        <begin position="30"/>
        <end position="121"/>
    </location>
</feature>
<accession>A0A5P0YWF4</accession>
<dbReference type="Proteomes" id="UP000320857">
    <property type="component" value="Unassembled WGS sequence"/>
</dbReference>